<dbReference type="InterPro" id="IPR011006">
    <property type="entry name" value="CheY-like_superfamily"/>
</dbReference>
<evidence type="ECO:0000259" key="2">
    <source>
        <dbReference type="PROSITE" id="PS50110"/>
    </source>
</evidence>
<dbReference type="InterPro" id="IPR021800">
    <property type="entry name" value="DUF3369"/>
</dbReference>
<dbReference type="InterPro" id="IPR001789">
    <property type="entry name" value="Sig_transdc_resp-reg_receiver"/>
</dbReference>
<name>A0ABX1GCF2_9GAMM</name>
<dbReference type="PROSITE" id="PS50110">
    <property type="entry name" value="RESPONSE_REGULATORY"/>
    <property type="match status" value="1"/>
</dbReference>
<dbReference type="SMART" id="SM00448">
    <property type="entry name" value="REC"/>
    <property type="match status" value="1"/>
</dbReference>
<protein>
    <submittedName>
        <fullName evidence="3">DUF3369 domain-containing protein</fullName>
    </submittedName>
</protein>
<keyword evidence="4" id="KW-1185">Reference proteome</keyword>
<evidence type="ECO:0000313" key="4">
    <source>
        <dbReference type="Proteomes" id="UP000765845"/>
    </source>
</evidence>
<organism evidence="3 4">
    <name type="scientific">Spongiibacter thalassae</name>
    <dbReference type="NCBI Taxonomy" id="2721624"/>
    <lineage>
        <taxon>Bacteria</taxon>
        <taxon>Pseudomonadati</taxon>
        <taxon>Pseudomonadota</taxon>
        <taxon>Gammaproteobacteria</taxon>
        <taxon>Cellvibrionales</taxon>
        <taxon>Spongiibacteraceae</taxon>
        <taxon>Spongiibacter</taxon>
    </lineage>
</organism>
<sequence>MSEPDNTQSDQLMLADDVAQKRSSGLAPWKLLVVDDEKVVHAVTSLALDDFELAGRGLMIISAYSAAEARRVLEQHPDVAMILLDVVMESDSAGLDLAKYIREELGNKLVRIVLRTGQAGQAPEHEVITRYDINDYKEKTELTRQKLFSTVYTGLKSYRDLIALDENRKGLLRVINASAEIFERRSLEAFCSGVLDQLIALLYLNNDAMLVQASGFVADSKDSRLRVLAATGVFRRLGQQQALTLAEIEEDDARERLAEAMAGKNSVYGPNYWASYYRTASGNEQVLYVTARDNFSVPDTEMIELFVKNVAIAHENAKLMDKLQMG</sequence>
<proteinExistence type="predicted"/>
<reference evidence="3 4" key="1">
    <citation type="submission" date="2020-04" db="EMBL/GenBank/DDBJ databases">
        <authorList>
            <person name="Yoon J."/>
        </authorList>
    </citation>
    <scope>NUCLEOTIDE SEQUENCE [LARGE SCALE GENOMIC DNA]</scope>
    <source>
        <strain evidence="3 4">KMU-166</strain>
    </source>
</reference>
<gene>
    <name evidence="3" type="ORF">HCU74_05285</name>
</gene>
<dbReference type="Pfam" id="PF11849">
    <property type="entry name" value="DUF3369"/>
    <property type="match status" value="1"/>
</dbReference>
<feature type="modified residue" description="4-aspartylphosphate" evidence="1">
    <location>
        <position position="85"/>
    </location>
</feature>
<keyword evidence="1" id="KW-0597">Phosphoprotein</keyword>
<dbReference type="RefSeq" id="WP_168449380.1">
    <property type="nucleotide sequence ID" value="NZ_JAAWWK010000002.1"/>
</dbReference>
<evidence type="ECO:0000313" key="3">
    <source>
        <dbReference type="EMBL" id="NKI16832.1"/>
    </source>
</evidence>
<dbReference type="EMBL" id="JAAWWK010000002">
    <property type="protein sequence ID" value="NKI16832.1"/>
    <property type="molecule type" value="Genomic_DNA"/>
</dbReference>
<dbReference type="Proteomes" id="UP000765845">
    <property type="component" value="Unassembled WGS sequence"/>
</dbReference>
<feature type="domain" description="Response regulatory" evidence="2">
    <location>
        <begin position="30"/>
        <end position="154"/>
    </location>
</feature>
<dbReference type="Gene3D" id="3.40.50.2300">
    <property type="match status" value="1"/>
</dbReference>
<dbReference type="SUPFAM" id="SSF52172">
    <property type="entry name" value="CheY-like"/>
    <property type="match status" value="1"/>
</dbReference>
<evidence type="ECO:0000256" key="1">
    <source>
        <dbReference type="PROSITE-ProRule" id="PRU00169"/>
    </source>
</evidence>
<comment type="caution">
    <text evidence="3">The sequence shown here is derived from an EMBL/GenBank/DDBJ whole genome shotgun (WGS) entry which is preliminary data.</text>
</comment>
<accession>A0ABX1GCF2</accession>